<keyword evidence="2" id="KW-0812">Transmembrane</keyword>
<keyword evidence="2" id="KW-1133">Transmembrane helix</keyword>
<evidence type="ECO:0000256" key="2">
    <source>
        <dbReference type="SAM" id="Phobius"/>
    </source>
</evidence>
<dbReference type="EMBL" id="AKHW03002524">
    <property type="protein sequence ID" value="KYO38347.1"/>
    <property type="molecule type" value="Genomic_DNA"/>
</dbReference>
<feature type="transmembrane region" description="Helical" evidence="2">
    <location>
        <begin position="54"/>
        <end position="78"/>
    </location>
</feature>
<gene>
    <name evidence="3" type="ORF">Y1Q_0015606</name>
</gene>
<protein>
    <submittedName>
        <fullName evidence="3">Uncharacterized protein</fullName>
    </submittedName>
</protein>
<feature type="region of interest" description="Disordered" evidence="1">
    <location>
        <begin position="1"/>
        <end position="26"/>
    </location>
</feature>
<proteinExistence type="predicted"/>
<evidence type="ECO:0000313" key="4">
    <source>
        <dbReference type="Proteomes" id="UP000050525"/>
    </source>
</evidence>
<accession>A0A151NNE0</accession>
<reference evidence="3 4" key="1">
    <citation type="journal article" date="2012" name="Genome Biol.">
        <title>Sequencing three crocodilian genomes to illuminate the evolution of archosaurs and amniotes.</title>
        <authorList>
            <person name="St John J.A."/>
            <person name="Braun E.L."/>
            <person name="Isberg S.R."/>
            <person name="Miles L.G."/>
            <person name="Chong A.Y."/>
            <person name="Gongora J."/>
            <person name="Dalzell P."/>
            <person name="Moran C."/>
            <person name="Bed'hom B."/>
            <person name="Abzhanov A."/>
            <person name="Burgess S.C."/>
            <person name="Cooksey A.M."/>
            <person name="Castoe T.A."/>
            <person name="Crawford N.G."/>
            <person name="Densmore L.D."/>
            <person name="Drew J.C."/>
            <person name="Edwards S.V."/>
            <person name="Faircloth B.C."/>
            <person name="Fujita M.K."/>
            <person name="Greenwold M.J."/>
            <person name="Hoffmann F.G."/>
            <person name="Howard J.M."/>
            <person name="Iguchi T."/>
            <person name="Janes D.E."/>
            <person name="Khan S.Y."/>
            <person name="Kohno S."/>
            <person name="de Koning A.J."/>
            <person name="Lance S.L."/>
            <person name="McCarthy F.M."/>
            <person name="McCormack J.E."/>
            <person name="Merchant M.E."/>
            <person name="Peterson D.G."/>
            <person name="Pollock D.D."/>
            <person name="Pourmand N."/>
            <person name="Raney B.J."/>
            <person name="Roessler K.A."/>
            <person name="Sanford J.R."/>
            <person name="Sawyer R.H."/>
            <person name="Schmidt C.J."/>
            <person name="Triplett E.W."/>
            <person name="Tuberville T.D."/>
            <person name="Venegas-Anaya M."/>
            <person name="Howard J.T."/>
            <person name="Jarvis E.D."/>
            <person name="Guillette L.J.Jr."/>
            <person name="Glenn T.C."/>
            <person name="Green R.E."/>
            <person name="Ray D.A."/>
        </authorList>
    </citation>
    <scope>NUCLEOTIDE SEQUENCE [LARGE SCALE GENOMIC DNA]</scope>
    <source>
        <strain evidence="3">KSC_2009_1</strain>
    </source>
</reference>
<sequence>MRKYAGPKESPSKCPQADLKERTTRSPKIETMAYSTTIPDLEEYEGARRIGLPLYLFILIPVFCVAVVISVIFTIIFCRRKNRSGL</sequence>
<dbReference type="Proteomes" id="UP000050525">
    <property type="component" value="Unassembled WGS sequence"/>
</dbReference>
<dbReference type="AlphaFoldDB" id="A0A151NNE0"/>
<evidence type="ECO:0000313" key="3">
    <source>
        <dbReference type="EMBL" id="KYO38347.1"/>
    </source>
</evidence>
<keyword evidence="2" id="KW-0472">Membrane</keyword>
<comment type="caution">
    <text evidence="3">The sequence shown here is derived from an EMBL/GenBank/DDBJ whole genome shotgun (WGS) entry which is preliminary data.</text>
</comment>
<organism evidence="3 4">
    <name type="scientific">Alligator mississippiensis</name>
    <name type="common">American alligator</name>
    <dbReference type="NCBI Taxonomy" id="8496"/>
    <lineage>
        <taxon>Eukaryota</taxon>
        <taxon>Metazoa</taxon>
        <taxon>Chordata</taxon>
        <taxon>Craniata</taxon>
        <taxon>Vertebrata</taxon>
        <taxon>Euteleostomi</taxon>
        <taxon>Archelosauria</taxon>
        <taxon>Archosauria</taxon>
        <taxon>Crocodylia</taxon>
        <taxon>Alligatoridae</taxon>
        <taxon>Alligatorinae</taxon>
        <taxon>Alligator</taxon>
    </lineage>
</organism>
<keyword evidence="4" id="KW-1185">Reference proteome</keyword>
<evidence type="ECO:0000256" key="1">
    <source>
        <dbReference type="SAM" id="MobiDB-lite"/>
    </source>
</evidence>
<name>A0A151NNE0_ALLMI</name>